<dbReference type="Pfam" id="PF00642">
    <property type="entry name" value="zf-CCCH"/>
    <property type="match status" value="2"/>
</dbReference>
<feature type="region of interest" description="Disordered" evidence="6">
    <location>
        <begin position="383"/>
        <end position="406"/>
    </location>
</feature>
<feature type="region of interest" description="Disordered" evidence="6">
    <location>
        <begin position="51"/>
        <end position="86"/>
    </location>
</feature>
<evidence type="ECO:0000256" key="4">
    <source>
        <dbReference type="ARBA" id="ARBA00023125"/>
    </source>
</evidence>
<feature type="domain" description="C3H1-type" evidence="7">
    <location>
        <begin position="560"/>
        <end position="588"/>
    </location>
</feature>
<dbReference type="Proteomes" id="UP000078284">
    <property type="component" value="Chromosome 1"/>
</dbReference>
<organism evidence="8 9">
    <name type="scientific">Arabidopsis thaliana</name>
    <name type="common">Mouse-ear cress</name>
    <dbReference type="NCBI Taxonomy" id="3702"/>
    <lineage>
        <taxon>Eukaryota</taxon>
        <taxon>Viridiplantae</taxon>
        <taxon>Streptophyta</taxon>
        <taxon>Embryophyta</taxon>
        <taxon>Tracheophyta</taxon>
        <taxon>Spermatophyta</taxon>
        <taxon>Magnoliopsida</taxon>
        <taxon>eudicotyledons</taxon>
        <taxon>Gunneridae</taxon>
        <taxon>Pentapetalae</taxon>
        <taxon>rosids</taxon>
        <taxon>malvids</taxon>
        <taxon>Brassicales</taxon>
        <taxon>Brassicaceae</taxon>
        <taxon>Camelineae</taxon>
        <taxon>Arabidopsis</taxon>
    </lineage>
</organism>
<dbReference type="ExpressionAtlas" id="A0A178WMN9">
    <property type="expression patterns" value="baseline and differential"/>
</dbReference>
<keyword evidence="4" id="KW-0238">DNA-binding</keyword>
<keyword evidence="1 5" id="KW-0479">Metal-binding</keyword>
<dbReference type="Gene3D" id="2.30.30.1190">
    <property type="match status" value="1"/>
</dbReference>
<dbReference type="GO" id="GO:0003677">
    <property type="term" value="F:DNA binding"/>
    <property type="evidence" value="ECO:0007669"/>
    <property type="project" value="UniProtKB-KW"/>
</dbReference>
<dbReference type="InterPro" id="IPR000571">
    <property type="entry name" value="Znf_CCCH"/>
</dbReference>
<feature type="domain" description="C3H1-type" evidence="7">
    <location>
        <begin position="595"/>
        <end position="622"/>
    </location>
</feature>
<dbReference type="EMBL" id="LUHQ01000001">
    <property type="protein sequence ID" value="OAP18372.1"/>
    <property type="molecule type" value="Genomic_DNA"/>
</dbReference>
<feature type="region of interest" description="Disordered" evidence="6">
    <location>
        <begin position="740"/>
        <end position="769"/>
    </location>
</feature>
<feature type="zinc finger region" description="C3H1-type" evidence="5">
    <location>
        <begin position="84"/>
        <end position="112"/>
    </location>
</feature>
<feature type="compositionally biased region" description="Basic and acidic residues" evidence="6">
    <location>
        <begin position="683"/>
        <end position="711"/>
    </location>
</feature>
<dbReference type="PANTHER" id="PTHR12506:SF79">
    <property type="entry name" value="ZINC FINGER C-X8-C-X5-C-X3-H TYPE FAMILY PROTEIN-RELATED"/>
    <property type="match status" value="1"/>
</dbReference>
<dbReference type="PANTHER" id="PTHR12506">
    <property type="entry name" value="PROTEIN PHOSPHATASE RELATED"/>
    <property type="match status" value="1"/>
</dbReference>
<evidence type="ECO:0000313" key="8">
    <source>
        <dbReference type="EMBL" id="OAP18372.1"/>
    </source>
</evidence>
<feature type="zinc finger region" description="C3H1-type" evidence="5">
    <location>
        <begin position="116"/>
        <end position="143"/>
    </location>
</feature>
<feature type="region of interest" description="Disordered" evidence="6">
    <location>
        <begin position="1"/>
        <end position="30"/>
    </location>
</feature>
<dbReference type="GO" id="GO:0003729">
    <property type="term" value="F:mRNA binding"/>
    <property type="evidence" value="ECO:0007669"/>
    <property type="project" value="UniProtKB-ARBA"/>
</dbReference>
<dbReference type="InterPro" id="IPR036855">
    <property type="entry name" value="Znf_CCCH_sf"/>
</dbReference>
<feature type="compositionally biased region" description="Basic and acidic residues" evidence="6">
    <location>
        <begin position="441"/>
        <end position="475"/>
    </location>
</feature>
<evidence type="ECO:0000256" key="5">
    <source>
        <dbReference type="PROSITE-ProRule" id="PRU00723"/>
    </source>
</evidence>
<feature type="domain" description="C3H1-type" evidence="7">
    <location>
        <begin position="116"/>
        <end position="143"/>
    </location>
</feature>
<dbReference type="AlphaFoldDB" id="A0A178WMN9"/>
<feature type="compositionally biased region" description="Basic and acidic residues" evidence="6">
    <location>
        <begin position="515"/>
        <end position="540"/>
    </location>
</feature>
<dbReference type="PROSITE" id="PS50103">
    <property type="entry name" value="ZF_C3H1"/>
    <property type="match status" value="4"/>
</dbReference>
<feature type="region of interest" description="Disordered" evidence="6">
    <location>
        <begin position="425"/>
        <end position="540"/>
    </location>
</feature>
<evidence type="ECO:0000256" key="1">
    <source>
        <dbReference type="ARBA" id="ARBA00022723"/>
    </source>
</evidence>
<evidence type="ECO:0000259" key="7">
    <source>
        <dbReference type="PROSITE" id="PS50103"/>
    </source>
</evidence>
<keyword evidence="3 5" id="KW-0862">Zinc</keyword>
<feature type="zinc finger region" description="C3H1-type" evidence="5">
    <location>
        <begin position="560"/>
        <end position="588"/>
    </location>
</feature>
<keyword evidence="2 5" id="KW-0863">Zinc-finger</keyword>
<dbReference type="GO" id="GO:0008270">
    <property type="term" value="F:zinc ion binding"/>
    <property type="evidence" value="ECO:0007669"/>
    <property type="project" value="UniProtKB-KW"/>
</dbReference>
<gene>
    <name evidence="8" type="ordered locus">AXX17_At1g29980</name>
</gene>
<accession>A0A178WMN9</accession>
<feature type="compositionally biased region" description="Basic and acidic residues" evidence="6">
    <location>
        <begin position="323"/>
        <end position="336"/>
    </location>
</feature>
<feature type="compositionally biased region" description="Basic and acidic residues" evidence="6">
    <location>
        <begin position="744"/>
        <end position="758"/>
    </location>
</feature>
<feature type="region of interest" description="Disordered" evidence="6">
    <location>
        <begin position="226"/>
        <end position="364"/>
    </location>
</feature>
<dbReference type="SMART" id="SM00356">
    <property type="entry name" value="ZnF_C3H1"/>
    <property type="match status" value="4"/>
</dbReference>
<comment type="caution">
    <text evidence="8">The sequence shown here is derived from an EMBL/GenBank/DDBJ whole genome shotgun (WGS) entry which is preliminary data.</text>
</comment>
<proteinExistence type="predicted"/>
<name>A0A178WMN9_ARATH</name>
<sequence length="820" mass="98092">MADAGDNQQEAERRSDETESRSIKEPKVNKKLNKNLPCSLTMDCFEKNRVDKRISQEKEDEDENPQDQIQSKERMRQSSPYPVRPGKKDCQFYLKNGLCRYRSSCRFNHPTQLPQELPVRICKHFLRGSCTFGSGCVFQHIMDRNVAEPMYQDWRESESERRFDERTQRTFGDERTQRRYGIEYSGARPEKRSKIVPDFQMRDPRHHDTEWRFERERMERIERQRREAEENLQEQRQRDSIERQRREAEENLQEQRQRDSIERQRREAEENLQEQRQRDSIERQRREAEENLQEQRQRDSIERQRDSIERQRREAQENLQQQRQRDSIERQRREAQENLQQQRLQDMPENHNVDDQQNLQEQRRISIEKERTEARLRLEQFNQKQEMQKPQSHTTQQQQSVQTPLQHQTLASHLYPLVENLKDVTESRARDQNSDALVTEEQNKELRPSRLVGRSDERNGRRQGTEQKKKEKEDSGFSVSEEGEIPLQQGSNTDSDARDDLTQQQRVSDVVMQRRSHETESRLWQRARTQDRRGSESRMMFDGRTQWSHAPVLSSAYPVRPGEDDCLFYMKNHLCEWGSECCYNHPPLQEIPCRIGKKLDCKFFKAGACKRGSNCPFNHPKERDGDSLPMPQGRTPDLRRNDSGRRYNTESRSWPENKEKEVGQFRDHQDSKEDAQEVLLQQRPRDVEMRKRSRSPDFRARSSRGRVENKCQRRHGKDHLMILSPFDLTRCFFFKQNMVGSSETETKEHREAEERSSRESATATGVVSGKENELRPTYVYLLMMPENHNVDVQQTLQEQRKRNIKKARIEARLKLDQVFS</sequence>
<dbReference type="InterPro" id="IPR050974">
    <property type="entry name" value="Plant_ZF_CCCH"/>
</dbReference>
<dbReference type="Pfam" id="PF14608">
    <property type="entry name" value="zf-CCCH_2"/>
    <property type="match status" value="1"/>
</dbReference>
<feature type="region of interest" description="Disordered" evidence="6">
    <location>
        <begin position="614"/>
        <end position="712"/>
    </location>
</feature>
<feature type="compositionally biased region" description="Basic and acidic residues" evidence="6">
    <location>
        <begin position="226"/>
        <end position="316"/>
    </location>
</feature>
<feature type="compositionally biased region" description="Basic and acidic residues" evidence="6">
    <location>
        <begin position="636"/>
        <end position="675"/>
    </location>
</feature>
<dbReference type="SUPFAM" id="SSF90229">
    <property type="entry name" value="CCCH zinc finger"/>
    <property type="match status" value="3"/>
</dbReference>
<feature type="zinc finger region" description="C3H1-type" evidence="5">
    <location>
        <begin position="595"/>
        <end position="622"/>
    </location>
</feature>
<feature type="domain" description="C3H1-type" evidence="7">
    <location>
        <begin position="84"/>
        <end position="112"/>
    </location>
</feature>
<protein>
    <recommendedName>
        <fullName evidence="7">C3H1-type domain-containing protein</fullName>
    </recommendedName>
</protein>
<feature type="compositionally biased region" description="Basic and acidic residues" evidence="6">
    <location>
        <begin position="10"/>
        <end position="28"/>
    </location>
</feature>
<evidence type="ECO:0000256" key="3">
    <source>
        <dbReference type="ARBA" id="ARBA00022833"/>
    </source>
</evidence>
<evidence type="ECO:0000313" key="9">
    <source>
        <dbReference type="Proteomes" id="UP000078284"/>
    </source>
</evidence>
<feature type="compositionally biased region" description="Low complexity" evidence="6">
    <location>
        <begin position="388"/>
        <end position="406"/>
    </location>
</feature>
<evidence type="ECO:0000256" key="6">
    <source>
        <dbReference type="SAM" id="MobiDB-lite"/>
    </source>
</evidence>
<reference evidence="9" key="1">
    <citation type="journal article" date="2016" name="Proc. Natl. Acad. Sci. U.S.A.">
        <title>Chromosome-level assembly of Arabidopsis thaliana Ler reveals the extent of translocation and inversion polymorphisms.</title>
        <authorList>
            <person name="Zapata L."/>
            <person name="Ding J."/>
            <person name="Willing E.M."/>
            <person name="Hartwig B."/>
            <person name="Bezdan D."/>
            <person name="Jiao W.B."/>
            <person name="Patel V."/>
            <person name="Velikkakam James G."/>
            <person name="Koornneef M."/>
            <person name="Ossowski S."/>
            <person name="Schneeberger K."/>
        </authorList>
    </citation>
    <scope>NUCLEOTIDE SEQUENCE [LARGE SCALE GENOMIC DNA]</scope>
    <source>
        <strain evidence="9">cv. Landsberg erecta</strain>
    </source>
</reference>
<dbReference type="Gene3D" id="4.10.1000.10">
    <property type="entry name" value="Zinc finger, CCCH-type"/>
    <property type="match status" value="2"/>
</dbReference>
<evidence type="ECO:0000256" key="2">
    <source>
        <dbReference type="ARBA" id="ARBA00022771"/>
    </source>
</evidence>